<dbReference type="OrthoDB" id="8894489at2"/>
<dbReference type="RefSeq" id="WP_090364545.1">
    <property type="nucleotide sequence ID" value="NZ_FNEM01000005.1"/>
</dbReference>
<dbReference type="Pfam" id="PF03061">
    <property type="entry name" value="4HBT"/>
    <property type="match status" value="1"/>
</dbReference>
<dbReference type="PANTHER" id="PTHR11049:SF31">
    <property type="entry name" value="HOTDOG ACOT-TYPE DOMAIN-CONTAINING PROTEIN"/>
    <property type="match status" value="1"/>
</dbReference>
<dbReference type="PANTHER" id="PTHR11049">
    <property type="entry name" value="ACYL COENZYME A THIOESTER HYDROLASE"/>
    <property type="match status" value="1"/>
</dbReference>
<evidence type="ECO:0000256" key="1">
    <source>
        <dbReference type="ARBA" id="ARBA00010458"/>
    </source>
</evidence>
<evidence type="ECO:0000256" key="2">
    <source>
        <dbReference type="ARBA" id="ARBA00022801"/>
    </source>
</evidence>
<sequence>MKYYSRRVVKPEDLNPAQRLFGGRLLAWIDEEAGIFASCQMSSRRLVTKCISEINFVSPGELGDIIEFGLELADQGRTSVTVRCQVRNKLTARVIVSIDKMVFVNLNEQGRPAPHGLAQAG</sequence>
<dbReference type="GO" id="GO:0009062">
    <property type="term" value="P:fatty acid catabolic process"/>
    <property type="evidence" value="ECO:0007669"/>
    <property type="project" value="TreeGrafter"/>
</dbReference>
<dbReference type="Proteomes" id="UP000199527">
    <property type="component" value="Unassembled WGS sequence"/>
</dbReference>
<dbReference type="GO" id="GO:0052816">
    <property type="term" value="F:long-chain fatty acyl-CoA hydrolase activity"/>
    <property type="evidence" value="ECO:0007669"/>
    <property type="project" value="TreeGrafter"/>
</dbReference>
<gene>
    <name evidence="5" type="ORF">SAMN04488540_10555</name>
</gene>
<evidence type="ECO:0000313" key="6">
    <source>
        <dbReference type="Proteomes" id="UP000199527"/>
    </source>
</evidence>
<dbReference type="SUPFAM" id="SSF54637">
    <property type="entry name" value="Thioesterase/thiol ester dehydrase-isomerase"/>
    <property type="match status" value="1"/>
</dbReference>
<dbReference type="InterPro" id="IPR029069">
    <property type="entry name" value="HotDog_dom_sf"/>
</dbReference>
<comment type="similarity">
    <text evidence="1">Belongs to the acyl coenzyme A hydrolase family.</text>
</comment>
<dbReference type="GO" id="GO:0005829">
    <property type="term" value="C:cytosol"/>
    <property type="evidence" value="ECO:0007669"/>
    <property type="project" value="TreeGrafter"/>
</dbReference>
<evidence type="ECO:0000256" key="3">
    <source>
        <dbReference type="PROSITE-ProRule" id="PRU01106"/>
    </source>
</evidence>
<evidence type="ECO:0000313" key="5">
    <source>
        <dbReference type="EMBL" id="SDJ11842.1"/>
    </source>
</evidence>
<accession>A0A1G8R4E5</accession>
<protein>
    <submittedName>
        <fullName evidence="5">Acyl-CoA hydrolase</fullName>
    </submittedName>
</protein>
<organism evidence="5 6">
    <name type="scientific">Ferrimonas sediminum</name>
    <dbReference type="NCBI Taxonomy" id="718193"/>
    <lineage>
        <taxon>Bacteria</taxon>
        <taxon>Pseudomonadati</taxon>
        <taxon>Pseudomonadota</taxon>
        <taxon>Gammaproteobacteria</taxon>
        <taxon>Alteromonadales</taxon>
        <taxon>Ferrimonadaceae</taxon>
        <taxon>Ferrimonas</taxon>
    </lineage>
</organism>
<keyword evidence="2 3" id="KW-0378">Hydrolase</keyword>
<dbReference type="InterPro" id="IPR033120">
    <property type="entry name" value="HOTDOG_ACOT"/>
</dbReference>
<dbReference type="InterPro" id="IPR006683">
    <property type="entry name" value="Thioestr_dom"/>
</dbReference>
<name>A0A1G8R4E5_9GAMM</name>
<dbReference type="CDD" id="cd03442">
    <property type="entry name" value="BFIT_BACH"/>
    <property type="match status" value="1"/>
</dbReference>
<dbReference type="EMBL" id="FNEM01000005">
    <property type="protein sequence ID" value="SDJ11842.1"/>
    <property type="molecule type" value="Genomic_DNA"/>
</dbReference>
<keyword evidence="6" id="KW-1185">Reference proteome</keyword>
<dbReference type="Gene3D" id="3.10.129.10">
    <property type="entry name" value="Hotdog Thioesterase"/>
    <property type="match status" value="1"/>
</dbReference>
<dbReference type="GO" id="GO:0006637">
    <property type="term" value="P:acyl-CoA metabolic process"/>
    <property type="evidence" value="ECO:0007669"/>
    <property type="project" value="TreeGrafter"/>
</dbReference>
<dbReference type="PROSITE" id="PS51770">
    <property type="entry name" value="HOTDOG_ACOT"/>
    <property type="match status" value="1"/>
</dbReference>
<feature type="domain" description="HotDog ACOT-type" evidence="4">
    <location>
        <begin position="1"/>
        <end position="109"/>
    </location>
</feature>
<dbReference type="InterPro" id="IPR040170">
    <property type="entry name" value="Cytosol_ACT"/>
</dbReference>
<evidence type="ECO:0000259" key="4">
    <source>
        <dbReference type="PROSITE" id="PS51770"/>
    </source>
</evidence>
<reference evidence="6" key="1">
    <citation type="submission" date="2016-10" db="EMBL/GenBank/DDBJ databases">
        <authorList>
            <person name="Varghese N."/>
            <person name="Submissions S."/>
        </authorList>
    </citation>
    <scope>NUCLEOTIDE SEQUENCE [LARGE SCALE GENOMIC DNA]</scope>
    <source>
        <strain evidence="6">DSM 23317</strain>
    </source>
</reference>
<proteinExistence type="inferred from homology"/>
<dbReference type="AlphaFoldDB" id="A0A1G8R4E5"/>